<reference evidence="15" key="1">
    <citation type="submission" date="2016-10" db="EMBL/GenBank/DDBJ databases">
        <authorList>
            <person name="Varghese N."/>
            <person name="Submissions S."/>
        </authorList>
    </citation>
    <scope>NUCLEOTIDE SEQUENCE [LARGE SCALE GENOMIC DNA]</scope>
    <source>
        <strain evidence="15">930I</strain>
    </source>
</reference>
<comment type="subcellular location">
    <subcellularLocation>
        <location evidence="1">Cell membrane</location>
        <topology evidence="1">Multi-pass membrane protein</topology>
    </subcellularLocation>
</comment>
<evidence type="ECO:0000256" key="7">
    <source>
        <dbReference type="ARBA" id="ARBA00023122"/>
    </source>
</evidence>
<evidence type="ECO:0000256" key="4">
    <source>
        <dbReference type="ARBA" id="ARBA00022692"/>
    </source>
</evidence>
<feature type="domain" description="CBS" evidence="12">
    <location>
        <begin position="277"/>
        <end position="339"/>
    </location>
</feature>
<dbReference type="Pfam" id="PF03471">
    <property type="entry name" value="CorC_HlyC"/>
    <property type="match status" value="1"/>
</dbReference>
<dbReference type="InterPro" id="IPR005170">
    <property type="entry name" value="Transptr-assoc_dom"/>
</dbReference>
<dbReference type="STRING" id="83401.SAMN05421742_107194"/>
<feature type="transmembrane region" description="Helical" evidence="11">
    <location>
        <begin position="119"/>
        <end position="141"/>
    </location>
</feature>
<evidence type="ECO:0000256" key="3">
    <source>
        <dbReference type="ARBA" id="ARBA00022475"/>
    </source>
</evidence>
<keyword evidence="8 10" id="KW-0472">Membrane</keyword>
<evidence type="ECO:0000256" key="10">
    <source>
        <dbReference type="PROSITE-ProRule" id="PRU01193"/>
    </source>
</evidence>
<dbReference type="InterPro" id="IPR016169">
    <property type="entry name" value="FAD-bd_PCMH_sub2"/>
</dbReference>
<evidence type="ECO:0000256" key="11">
    <source>
        <dbReference type="SAM" id="Phobius"/>
    </source>
</evidence>
<proteinExistence type="inferred from homology"/>
<keyword evidence="4 10" id="KW-0812">Transmembrane</keyword>
<dbReference type="CDD" id="cd04590">
    <property type="entry name" value="CBS_pair_CorC_HlyC_assoc"/>
    <property type="match status" value="1"/>
</dbReference>
<dbReference type="InterPro" id="IPR036318">
    <property type="entry name" value="FAD-bd_PCMH-like_sf"/>
</dbReference>
<dbReference type="PANTHER" id="PTHR22777">
    <property type="entry name" value="HEMOLYSIN-RELATED"/>
    <property type="match status" value="1"/>
</dbReference>
<feature type="transmembrane region" description="Helical" evidence="11">
    <location>
        <begin position="88"/>
        <end position="107"/>
    </location>
</feature>
<evidence type="ECO:0000313" key="14">
    <source>
        <dbReference type="EMBL" id="SDH53223.1"/>
    </source>
</evidence>
<dbReference type="FunFam" id="3.10.580.10:FF:000002">
    <property type="entry name" value="Magnesium/cobalt efflux protein CorC"/>
    <property type="match status" value="1"/>
</dbReference>
<sequence>MITTAVAILFLLVLSAFFSGSETALTATSRPLMHELERRGNVRAGTVNRLIDNRQRLIGTILLGNNLVNILASALATNLMIQLFGDSGVAYATLGMTLLVLIFAEVLPKTYALTHTQSMALAVAPVMRAVVAVLGPFSIVIEALVQLTMKVFGTDTRRDHTAATTLAELRGAIEMHTRASEEEESEKDARQERAMLRSVLDLGDVEVSAIMVHRHSVSSIDADLPNEEIVNQVLASPYTRIPLWRERADNIVGVLHAKALLRAVKAHQDDLSRLDLMAVAADPWFIPDTTRLLDQLQAFRARREHFALVVDEYGTLQGVVTLEDILEEIVGDISDEHDIAVPGVVAQADGSYQIAGEVTLRDLNRQFDWGLPDEDAATVAGLVLNEARTIPQPGQVFLFHGFRFEVLKRQRNRITSLKVTPPAADGTPSTRN</sequence>
<keyword evidence="3" id="KW-1003">Cell membrane</keyword>
<dbReference type="PANTHER" id="PTHR22777:SF32">
    <property type="entry name" value="UPF0053 INNER MEMBRANE PROTEIN YFJD"/>
    <property type="match status" value="1"/>
</dbReference>
<evidence type="ECO:0000259" key="13">
    <source>
        <dbReference type="PROSITE" id="PS51846"/>
    </source>
</evidence>
<evidence type="ECO:0000256" key="5">
    <source>
        <dbReference type="ARBA" id="ARBA00022737"/>
    </source>
</evidence>
<accession>A0A1G8D6Q8</accession>
<feature type="domain" description="CNNM transmembrane" evidence="13">
    <location>
        <begin position="1"/>
        <end position="186"/>
    </location>
</feature>
<dbReference type="Pfam" id="PF00571">
    <property type="entry name" value="CBS"/>
    <property type="match status" value="1"/>
</dbReference>
<gene>
    <name evidence="14" type="ORF">SAMN05421742_107194</name>
</gene>
<protein>
    <submittedName>
        <fullName evidence="14">Mg2+ and Co2+ transporter CorB, contains DUF21, CBS pair, and CorC-HlyC domains</fullName>
    </submittedName>
</protein>
<organism evidence="14 15">
    <name type="scientific">Roseospirillum parvum</name>
    <dbReference type="NCBI Taxonomy" id="83401"/>
    <lineage>
        <taxon>Bacteria</taxon>
        <taxon>Pseudomonadati</taxon>
        <taxon>Pseudomonadota</taxon>
        <taxon>Alphaproteobacteria</taxon>
        <taxon>Rhodospirillales</taxon>
        <taxon>Rhodospirillaceae</taxon>
        <taxon>Roseospirillum</taxon>
    </lineage>
</organism>
<dbReference type="InterPro" id="IPR002550">
    <property type="entry name" value="CNNM"/>
</dbReference>
<comment type="similarity">
    <text evidence="2">Belongs to the UPF0053 family. Hemolysin C subfamily.</text>
</comment>
<feature type="domain" description="CBS" evidence="12">
    <location>
        <begin position="211"/>
        <end position="271"/>
    </location>
</feature>
<dbReference type="InterPro" id="IPR044751">
    <property type="entry name" value="Ion_transp-like_CBS"/>
</dbReference>
<evidence type="ECO:0000256" key="9">
    <source>
        <dbReference type="PROSITE-ProRule" id="PRU00703"/>
    </source>
</evidence>
<dbReference type="RefSeq" id="WP_092620261.1">
    <property type="nucleotide sequence ID" value="NZ_FNCV01000007.1"/>
</dbReference>
<dbReference type="Proteomes" id="UP000217076">
    <property type="component" value="Unassembled WGS sequence"/>
</dbReference>
<keyword evidence="15" id="KW-1185">Reference proteome</keyword>
<keyword evidence="7 9" id="KW-0129">CBS domain</keyword>
<dbReference type="GO" id="GO:0005886">
    <property type="term" value="C:plasma membrane"/>
    <property type="evidence" value="ECO:0007669"/>
    <property type="project" value="UniProtKB-SubCell"/>
</dbReference>
<dbReference type="InterPro" id="IPR000644">
    <property type="entry name" value="CBS_dom"/>
</dbReference>
<feature type="transmembrane region" description="Helical" evidence="11">
    <location>
        <begin position="57"/>
        <end position="76"/>
    </location>
</feature>
<dbReference type="OrthoDB" id="9797674at2"/>
<dbReference type="SUPFAM" id="SSF56176">
    <property type="entry name" value="FAD-binding/transporter-associated domain-like"/>
    <property type="match status" value="1"/>
</dbReference>
<dbReference type="SMART" id="SM01091">
    <property type="entry name" value="CorC_HlyC"/>
    <property type="match status" value="1"/>
</dbReference>
<evidence type="ECO:0000256" key="1">
    <source>
        <dbReference type="ARBA" id="ARBA00004651"/>
    </source>
</evidence>
<evidence type="ECO:0000313" key="15">
    <source>
        <dbReference type="Proteomes" id="UP000217076"/>
    </source>
</evidence>
<name>A0A1G8D6Q8_9PROT</name>
<evidence type="ECO:0000256" key="8">
    <source>
        <dbReference type="ARBA" id="ARBA00023136"/>
    </source>
</evidence>
<dbReference type="AlphaFoldDB" id="A0A1G8D6Q8"/>
<dbReference type="PROSITE" id="PS51846">
    <property type="entry name" value="CNNM"/>
    <property type="match status" value="1"/>
</dbReference>
<dbReference type="Pfam" id="PF01595">
    <property type="entry name" value="CNNM"/>
    <property type="match status" value="1"/>
</dbReference>
<dbReference type="EMBL" id="FNCV01000007">
    <property type="protein sequence ID" value="SDH53223.1"/>
    <property type="molecule type" value="Genomic_DNA"/>
</dbReference>
<dbReference type="GO" id="GO:0050660">
    <property type="term" value="F:flavin adenine dinucleotide binding"/>
    <property type="evidence" value="ECO:0007669"/>
    <property type="project" value="InterPro"/>
</dbReference>
<evidence type="ECO:0000256" key="2">
    <source>
        <dbReference type="ARBA" id="ARBA00006446"/>
    </source>
</evidence>
<dbReference type="SUPFAM" id="SSF54631">
    <property type="entry name" value="CBS-domain pair"/>
    <property type="match status" value="1"/>
</dbReference>
<evidence type="ECO:0000259" key="12">
    <source>
        <dbReference type="PROSITE" id="PS51371"/>
    </source>
</evidence>
<evidence type="ECO:0000256" key="6">
    <source>
        <dbReference type="ARBA" id="ARBA00022989"/>
    </source>
</evidence>
<keyword evidence="6 10" id="KW-1133">Transmembrane helix</keyword>
<dbReference type="InterPro" id="IPR046342">
    <property type="entry name" value="CBS_dom_sf"/>
</dbReference>
<dbReference type="Gene3D" id="3.10.580.10">
    <property type="entry name" value="CBS-domain"/>
    <property type="match status" value="1"/>
</dbReference>
<dbReference type="Gene3D" id="3.30.465.10">
    <property type="match status" value="1"/>
</dbReference>
<keyword evidence="5" id="KW-0677">Repeat</keyword>
<dbReference type="PROSITE" id="PS51371">
    <property type="entry name" value="CBS"/>
    <property type="match status" value="2"/>
</dbReference>